<dbReference type="InterPro" id="IPR026314">
    <property type="entry name" value="YLP_motif_con_p1"/>
</dbReference>
<dbReference type="Proteomes" id="UP000593562">
    <property type="component" value="Unassembled WGS sequence"/>
</dbReference>
<accession>A0A7J7CL15</accession>
<feature type="compositionally biased region" description="Pro residues" evidence="1">
    <location>
        <begin position="260"/>
        <end position="278"/>
    </location>
</feature>
<evidence type="ECO:0000313" key="2">
    <source>
        <dbReference type="EMBL" id="KAF5734711.1"/>
    </source>
</evidence>
<proteinExistence type="predicted"/>
<dbReference type="OrthoDB" id="513595at2759"/>
<evidence type="ECO:0000256" key="1">
    <source>
        <dbReference type="SAM" id="MobiDB-lite"/>
    </source>
</evidence>
<dbReference type="InParanoid" id="A0A7J7CL15"/>
<feature type="region of interest" description="Disordered" evidence="1">
    <location>
        <begin position="720"/>
        <end position="753"/>
    </location>
</feature>
<keyword evidence="3" id="KW-1185">Reference proteome</keyword>
<dbReference type="AlphaFoldDB" id="A0A7J7CL15"/>
<dbReference type="FunFam" id="3.40.50.300:FF:000978">
    <property type="entry name" value="YLP motif-containing protein 1 isoform X3"/>
    <property type="match status" value="1"/>
</dbReference>
<dbReference type="EMBL" id="JAAARO010000015">
    <property type="protein sequence ID" value="KAF5734711.1"/>
    <property type="molecule type" value="Genomic_DNA"/>
</dbReference>
<reference evidence="2 3" key="1">
    <citation type="journal article" date="2020" name="Nat. Commun.">
        <title>Genome of Tripterygium wilfordii and identification of cytochrome P450 involved in triptolide biosynthesis.</title>
        <authorList>
            <person name="Tu L."/>
            <person name="Su P."/>
            <person name="Zhang Z."/>
            <person name="Gao L."/>
            <person name="Wang J."/>
            <person name="Hu T."/>
            <person name="Zhou J."/>
            <person name="Zhang Y."/>
            <person name="Zhao Y."/>
            <person name="Liu Y."/>
            <person name="Song Y."/>
            <person name="Tong Y."/>
            <person name="Lu Y."/>
            <person name="Yang J."/>
            <person name="Xu C."/>
            <person name="Jia M."/>
            <person name="Peters R.J."/>
            <person name="Huang L."/>
            <person name="Gao W."/>
        </authorList>
    </citation>
    <scope>NUCLEOTIDE SEQUENCE [LARGE SCALE GENOMIC DNA]</scope>
    <source>
        <strain evidence="3">cv. XIE 37</strain>
        <tissue evidence="2">Leaf</tissue>
    </source>
</reference>
<gene>
    <name evidence="2" type="ORF">HS088_TW15G00203</name>
</gene>
<dbReference type="GO" id="GO:0032204">
    <property type="term" value="P:regulation of telomere maintenance"/>
    <property type="evidence" value="ECO:0007669"/>
    <property type="project" value="TreeGrafter"/>
</dbReference>
<dbReference type="InterPro" id="IPR027417">
    <property type="entry name" value="P-loop_NTPase"/>
</dbReference>
<feature type="compositionally biased region" description="Basic and acidic residues" evidence="1">
    <location>
        <begin position="740"/>
        <end position="753"/>
    </location>
</feature>
<comment type="caution">
    <text evidence="2">The sequence shown here is derived from an EMBL/GenBank/DDBJ whole genome shotgun (WGS) entry which is preliminary data.</text>
</comment>
<feature type="compositionally biased region" description="Basic and acidic residues" evidence="1">
    <location>
        <begin position="620"/>
        <end position="645"/>
    </location>
</feature>
<feature type="region of interest" description="Disordered" evidence="1">
    <location>
        <begin position="253"/>
        <end position="280"/>
    </location>
</feature>
<dbReference type="PANTHER" id="PTHR13413">
    <property type="entry name" value="YLP MOTIF CONTAINING PROTEIN NUCLEAR PROTEIN ZAP"/>
    <property type="match status" value="1"/>
</dbReference>
<dbReference type="FunCoup" id="A0A7J7CL15">
    <property type="interactions" value="2387"/>
</dbReference>
<protein>
    <recommendedName>
        <fullName evidence="4">YLP motif-containing protein 1</fullName>
    </recommendedName>
</protein>
<dbReference type="SUPFAM" id="SSF52540">
    <property type="entry name" value="P-loop containing nucleoside triphosphate hydrolases"/>
    <property type="match status" value="1"/>
</dbReference>
<organism evidence="2 3">
    <name type="scientific">Tripterygium wilfordii</name>
    <name type="common">Thunder God vine</name>
    <dbReference type="NCBI Taxonomy" id="458696"/>
    <lineage>
        <taxon>Eukaryota</taxon>
        <taxon>Viridiplantae</taxon>
        <taxon>Streptophyta</taxon>
        <taxon>Embryophyta</taxon>
        <taxon>Tracheophyta</taxon>
        <taxon>Spermatophyta</taxon>
        <taxon>Magnoliopsida</taxon>
        <taxon>eudicotyledons</taxon>
        <taxon>Gunneridae</taxon>
        <taxon>Pentapetalae</taxon>
        <taxon>rosids</taxon>
        <taxon>fabids</taxon>
        <taxon>Celastrales</taxon>
        <taxon>Celastraceae</taxon>
        <taxon>Tripterygium</taxon>
    </lineage>
</organism>
<dbReference type="Pfam" id="PF13671">
    <property type="entry name" value="AAA_33"/>
    <property type="match status" value="1"/>
</dbReference>
<dbReference type="GO" id="GO:0005634">
    <property type="term" value="C:nucleus"/>
    <property type="evidence" value="ECO:0007669"/>
    <property type="project" value="InterPro"/>
</dbReference>
<evidence type="ECO:0000313" key="3">
    <source>
        <dbReference type="Proteomes" id="UP000593562"/>
    </source>
</evidence>
<evidence type="ECO:0008006" key="4">
    <source>
        <dbReference type="Google" id="ProtNLM"/>
    </source>
</evidence>
<dbReference type="Gene3D" id="3.40.50.300">
    <property type="entry name" value="P-loop containing nucleotide triphosphate hydrolases"/>
    <property type="match status" value="1"/>
</dbReference>
<sequence>MDHQWRPRQVLGTICPVCAVSHFPFCAPPPHPHPPGPLPYQPDPRMFPPQHDHYRPPFDPYNAPVGMDRNLNSMYNYGGSNGYPDEFDRSYKRPRVGESGSGSLMNENHLNYQNQAGFSLEDERRLKLIREHGSASGGGDPEFDVNCARGDVGPIPPRNGQYLGREEAYGQQLYSIEDGFNREEHLQSRHALLERSYETAASRDSQHIQPHYFHRNNWQDYDSQMQMPSYVGGPSIGNHNMAAITQYSSPNITELRGRLPPLPTQRPPPPPPPPPPALVPTSWVFDGQPPLPASPPPPIPPVDLPAHPSSEFKAYSSSPNKSFPLFPVTFTSSPMAHSSYPPVPNASTGAVVEEFQEFNKAPLKQLSPAKPKVIDASHLFKLPYRATRPDHFVVILRGLPGSGKSYVAKMMRDLEVENGGTAPRIHSMDDYFMTEVEKVEDGDASKSSTSIRGKKATTVKKVMEYCYEPEMEEAYRASMLKAFKKTLEEGIFMFVIVDDRNLRVADFAQFWAIAKRLGYEVYIAEATYKDPAGCAARNVHGFTLDDIQKMAAQWEEAPSLYVQLDIKSLLHGDELKESGIQEVDMDMEDGNSDNDPSGPQEKRSKKATLPYTGVDVPDGSGRRWDAEGDQRTQKVKDLGRSKWSNDLDEDGAEGSESAKHNLNALPGPIKSYSKHQKSVRWSDQAGNTGFSIGAAKQASVPSLVIGPGVGYNLKSNPFPEDIPPLGHSTGKSKKQSIFQERLREEQESFRSVFDRRRHRIGGLDLEE</sequence>
<name>A0A7J7CL15_TRIWF</name>
<feature type="region of interest" description="Disordered" evidence="1">
    <location>
        <begin position="585"/>
        <end position="667"/>
    </location>
</feature>
<dbReference type="PANTHER" id="PTHR13413:SF0">
    <property type="entry name" value="YLP MOTIF-CONTAINING PROTEIN 1"/>
    <property type="match status" value="1"/>
</dbReference>